<comment type="similarity">
    <text evidence="1">Belongs to the glycosyltransferase 2 family.</text>
</comment>
<evidence type="ECO:0000256" key="1">
    <source>
        <dbReference type="ARBA" id="ARBA00006739"/>
    </source>
</evidence>
<dbReference type="PANTHER" id="PTHR43630:SF1">
    <property type="entry name" value="POLY-BETA-1,6-N-ACETYL-D-GLUCOSAMINE SYNTHASE"/>
    <property type="match status" value="1"/>
</dbReference>
<protein>
    <recommendedName>
        <fullName evidence="4">Glycosyltransferase 2-like domain-containing protein</fullName>
    </recommendedName>
</protein>
<dbReference type="AlphaFoldDB" id="E0XYI7"/>
<accession>E0XYI7</accession>
<sequence length="278" mass="30628">MHTEIIVLAHNEERRIAACLASLALNDASVGVTVVVNGSSDRTADIVRDHGFRGVRLVEYQEGGKARSWNRFVLDEAPEADIYVFVDGDAVLAPGSVEALGHCLERNPEANAAAALPLNGRSKAFYQRSMRVSQGLFGDCYALSGAFVRSLRESGVRLPDDLIGDDGLVNALANTDIGADRDFRRGAVIQCLGAGFYCEPNPITPEGLRRQAKRMDNYALRYFQNRILSDIMQNEGARMIPARLASVYSLYLDRLRPRLNPLWFGFDLRALARIRAAA</sequence>
<dbReference type="GO" id="GO:0016757">
    <property type="term" value="F:glycosyltransferase activity"/>
    <property type="evidence" value="ECO:0007669"/>
    <property type="project" value="UniProtKB-KW"/>
</dbReference>
<dbReference type="InterPro" id="IPR001173">
    <property type="entry name" value="Glyco_trans_2-like"/>
</dbReference>
<dbReference type="InterPro" id="IPR029044">
    <property type="entry name" value="Nucleotide-diphossugar_trans"/>
</dbReference>
<dbReference type="CDD" id="cd00761">
    <property type="entry name" value="Glyco_tranf_GTA_type"/>
    <property type="match status" value="1"/>
</dbReference>
<dbReference type="PANTHER" id="PTHR43630">
    <property type="entry name" value="POLY-BETA-1,6-N-ACETYL-D-GLUCOSAMINE SYNTHASE"/>
    <property type="match status" value="1"/>
</dbReference>
<dbReference type="Pfam" id="PF00535">
    <property type="entry name" value="Glycos_transf_2"/>
    <property type="match status" value="1"/>
</dbReference>
<keyword evidence="2" id="KW-0328">Glycosyltransferase</keyword>
<feature type="domain" description="Glycosyltransferase 2-like" evidence="4">
    <location>
        <begin position="5"/>
        <end position="132"/>
    </location>
</feature>
<keyword evidence="3" id="KW-0808">Transferase</keyword>
<evidence type="ECO:0000259" key="4">
    <source>
        <dbReference type="Pfam" id="PF00535"/>
    </source>
</evidence>
<evidence type="ECO:0000256" key="2">
    <source>
        <dbReference type="ARBA" id="ARBA00022676"/>
    </source>
</evidence>
<reference evidence="5" key="1">
    <citation type="journal article" date="2011" name="Environ. Microbiol.">
        <title>Time-series analyses of Monterey Bay coastal microbial picoplankton using a 'genome proxy' microarray.</title>
        <authorList>
            <person name="Rich V.I."/>
            <person name="Pham V.D."/>
            <person name="Eppley J."/>
            <person name="Shi Y."/>
            <person name="DeLong E.F."/>
        </authorList>
    </citation>
    <scope>NUCLEOTIDE SEQUENCE</scope>
</reference>
<dbReference type="CAZy" id="GT2">
    <property type="family name" value="Glycosyltransferase Family 2"/>
</dbReference>
<dbReference type="EMBL" id="GU474922">
    <property type="protein sequence ID" value="ADI19478.1"/>
    <property type="molecule type" value="Genomic_DNA"/>
</dbReference>
<evidence type="ECO:0000313" key="5">
    <source>
        <dbReference type="EMBL" id="ADI19478.1"/>
    </source>
</evidence>
<dbReference type="SUPFAM" id="SSF53448">
    <property type="entry name" value="Nucleotide-diphospho-sugar transferases"/>
    <property type="match status" value="1"/>
</dbReference>
<dbReference type="Gene3D" id="3.90.550.10">
    <property type="entry name" value="Spore Coat Polysaccharide Biosynthesis Protein SpsA, Chain A"/>
    <property type="match status" value="1"/>
</dbReference>
<evidence type="ECO:0000256" key="3">
    <source>
        <dbReference type="ARBA" id="ARBA00022679"/>
    </source>
</evidence>
<name>E0XYI7_9SPHN</name>
<proteinExistence type="inferred from homology"/>
<organism evidence="5">
    <name type="scientific">uncultured Sphingomonadales bacterium HF0500_24B12</name>
    <dbReference type="NCBI Taxonomy" id="710993"/>
    <lineage>
        <taxon>Bacteria</taxon>
        <taxon>Pseudomonadati</taxon>
        <taxon>Pseudomonadota</taxon>
        <taxon>Alphaproteobacteria</taxon>
        <taxon>Sphingomonadales</taxon>
        <taxon>environmental samples</taxon>
    </lineage>
</organism>